<evidence type="ECO:0000313" key="3">
    <source>
        <dbReference type="EMBL" id="MCB5227556.1"/>
    </source>
</evidence>
<evidence type="ECO:0000259" key="2">
    <source>
        <dbReference type="SMART" id="SM00460"/>
    </source>
</evidence>
<feature type="domain" description="Transglutaminase-like" evidence="2">
    <location>
        <begin position="401"/>
        <end position="471"/>
    </location>
</feature>
<dbReference type="InterPro" id="IPR021878">
    <property type="entry name" value="TgpA_N"/>
</dbReference>
<dbReference type="InterPro" id="IPR002931">
    <property type="entry name" value="Transglutaminase-like"/>
</dbReference>
<dbReference type="EMBL" id="JAEINI020000008">
    <property type="protein sequence ID" value="MCB5227556.1"/>
    <property type="molecule type" value="Genomic_DNA"/>
</dbReference>
<feature type="transmembrane region" description="Helical" evidence="1">
    <location>
        <begin position="131"/>
        <end position="149"/>
    </location>
</feature>
<name>A0ABS8C5E4_9ALTE</name>
<dbReference type="Proteomes" id="UP000633814">
    <property type="component" value="Unassembled WGS sequence"/>
</dbReference>
<dbReference type="InterPro" id="IPR038765">
    <property type="entry name" value="Papain-like_cys_pep_sf"/>
</dbReference>
<keyword evidence="1" id="KW-0812">Transmembrane</keyword>
<comment type="caution">
    <text evidence="3">The sequence shown here is derived from an EMBL/GenBank/DDBJ whole genome shotgun (WGS) entry which is preliminary data.</text>
</comment>
<keyword evidence="1" id="KW-0472">Membrane</keyword>
<dbReference type="RefSeq" id="WP_226751621.1">
    <property type="nucleotide sequence ID" value="NZ_JAEINI020000008.1"/>
</dbReference>
<sequence length="648" mass="73967">MLMANLALPRYWAVYGLLLQVLLFLLYQPALSIASSLLFALLLTFQAWRLYQNKPALSNRQINVLLAPLLLLMLLQVRQLGVLNLMLHILLLAAVARSLTVQQRGQGLQLLWVHYFAIACCFIFYQQMSMAILIFALALLNLYLQYRLFAPAESTLQPKRLMSIFALSFPLWLGMFLLFPRLPPLWQLPNQNMASTGLGNELDPGSIEKLVQSDALAFRVSFLNERPDKADWYWRAKVYEDFDGRRWQVNARFDSRQRRAMVTELPAFSAGAPLVKYQILAESSYQTDLFSLGLPVSWQANLVSKPAALMASQTPLTQRISYSLQSRLQTVPLASPAEKQLNLLQNNANPQARAFGAALATQFPAQPDKIVQALSAYFQQEPFFYTLTPPRLGQNAIDQFLYETRSGFCSHYASATAVILRAAGIPARVVGGYLGGNWQENQQYLQVRQRDAHAWVEYLTASGWQRYDPTAAIAPERILEGIEQTLSDNERALLSGWQDNWLGQLALQWSHLDYVWSVWVLGFNQQDQEQLWQRLRRWEYWSVLLYSLGALMLLGAAVMLRQFVTQRADHAHQAWRWLTQALGTTPAAGCTLSSWLTTLAEQNPAQQQALERLRKLYEAAVFNDDAAALRLLRRELRLQRRSLRRLAR</sequence>
<keyword evidence="4" id="KW-1185">Reference proteome</keyword>
<reference evidence="3 4" key="1">
    <citation type="submission" date="2021-10" db="EMBL/GenBank/DDBJ databases">
        <title>Alishewanella koreense sp. nov. isolated from seawater of southwestern coast in South Korea and the proposal for the reclassification of Rheinheimera perlucida and Rheinheimera tuosuensis as Arsukibacterium perlucida and Arsukibacterium tuosuensis.</title>
        <authorList>
            <person name="Kim K.H."/>
            <person name="Ruan W."/>
            <person name="Kim K.R."/>
            <person name="Baek J.H."/>
            <person name="Jeon C.O."/>
        </authorList>
    </citation>
    <scope>NUCLEOTIDE SEQUENCE [LARGE SCALE GENOMIC DNA]</scope>
    <source>
        <strain evidence="3 4">16-MA</strain>
    </source>
</reference>
<feature type="transmembrane region" description="Helical" evidence="1">
    <location>
        <begin position="540"/>
        <end position="560"/>
    </location>
</feature>
<evidence type="ECO:0000256" key="1">
    <source>
        <dbReference type="SAM" id="Phobius"/>
    </source>
</evidence>
<accession>A0ABS8C5E4</accession>
<feature type="transmembrane region" description="Helical" evidence="1">
    <location>
        <begin position="161"/>
        <end position="179"/>
    </location>
</feature>
<dbReference type="InterPro" id="IPR052901">
    <property type="entry name" value="Bact_TGase-like"/>
</dbReference>
<keyword evidence="1" id="KW-1133">Transmembrane helix</keyword>
<gene>
    <name evidence="3" type="ORF">JAO78_012110</name>
</gene>
<protein>
    <submittedName>
        <fullName evidence="3">DUF3488 and transglutaminase-like domain-containing protein</fullName>
    </submittedName>
</protein>
<dbReference type="SUPFAM" id="SSF54001">
    <property type="entry name" value="Cysteine proteinases"/>
    <property type="match status" value="1"/>
</dbReference>
<dbReference type="Pfam" id="PF11992">
    <property type="entry name" value="TgpA_N"/>
    <property type="match status" value="1"/>
</dbReference>
<organism evidence="3 4">
    <name type="scientific">Alishewanella maricola</name>
    <dbReference type="NCBI Taxonomy" id="2795740"/>
    <lineage>
        <taxon>Bacteria</taxon>
        <taxon>Pseudomonadati</taxon>
        <taxon>Pseudomonadota</taxon>
        <taxon>Gammaproteobacteria</taxon>
        <taxon>Alteromonadales</taxon>
        <taxon>Alteromonadaceae</taxon>
        <taxon>Alishewanella</taxon>
    </lineage>
</organism>
<proteinExistence type="predicted"/>
<dbReference type="Pfam" id="PF01841">
    <property type="entry name" value="Transglut_core"/>
    <property type="match status" value="1"/>
</dbReference>
<feature type="transmembrane region" description="Helical" evidence="1">
    <location>
        <begin position="107"/>
        <end position="125"/>
    </location>
</feature>
<evidence type="ECO:0000313" key="4">
    <source>
        <dbReference type="Proteomes" id="UP000633814"/>
    </source>
</evidence>
<dbReference type="PANTHER" id="PTHR42736">
    <property type="entry name" value="PROTEIN-GLUTAMINE GAMMA-GLUTAMYLTRANSFERASE"/>
    <property type="match status" value="1"/>
</dbReference>
<dbReference type="PANTHER" id="PTHR42736:SF1">
    <property type="entry name" value="PROTEIN-GLUTAMINE GAMMA-GLUTAMYLTRANSFERASE"/>
    <property type="match status" value="1"/>
</dbReference>
<feature type="transmembrane region" description="Helical" evidence="1">
    <location>
        <begin position="12"/>
        <end position="45"/>
    </location>
</feature>
<dbReference type="SMART" id="SM00460">
    <property type="entry name" value="TGc"/>
    <property type="match status" value="1"/>
</dbReference>
<feature type="transmembrane region" description="Helical" evidence="1">
    <location>
        <begin position="81"/>
        <end position="100"/>
    </location>
</feature>
<dbReference type="Gene3D" id="3.10.620.30">
    <property type="match status" value="1"/>
</dbReference>